<organism evidence="2">
    <name type="scientific">hydrothermal vent metagenome</name>
    <dbReference type="NCBI Taxonomy" id="652676"/>
    <lineage>
        <taxon>unclassified sequences</taxon>
        <taxon>metagenomes</taxon>
        <taxon>ecological metagenomes</taxon>
    </lineage>
</organism>
<dbReference type="EMBL" id="UOEQ01000234">
    <property type="protein sequence ID" value="VAW19725.1"/>
    <property type="molecule type" value="Genomic_DNA"/>
</dbReference>
<dbReference type="Gene3D" id="3.30.450.20">
    <property type="entry name" value="PAS domain"/>
    <property type="match status" value="1"/>
</dbReference>
<dbReference type="InterPro" id="IPR000014">
    <property type="entry name" value="PAS"/>
</dbReference>
<dbReference type="PROSITE" id="PS50112">
    <property type="entry name" value="PAS"/>
    <property type="match status" value="1"/>
</dbReference>
<accession>A0A3B0TM41</accession>
<dbReference type="NCBIfam" id="TIGR00229">
    <property type="entry name" value="sensory_box"/>
    <property type="match status" value="1"/>
</dbReference>
<reference evidence="2" key="1">
    <citation type="submission" date="2018-06" db="EMBL/GenBank/DDBJ databases">
        <authorList>
            <person name="Zhirakovskaya E."/>
        </authorList>
    </citation>
    <scope>NUCLEOTIDE SEQUENCE</scope>
</reference>
<gene>
    <name evidence="2" type="ORF">MNBD_ALPHA11-1599</name>
</gene>
<sequence length="176" mass="19869">MARETSTTGVEQFFDENELIVSKTDLKGSLIYCNDVFLRLAGYSEAECIGKPHSMIRHPQMPRAIFALLWETIQSGDEIFAYVMNRCKNGDHYWVLAHVTASRDLSGSVIGYHSSRRVPDRRILEGQIIPLYRELLGIEQASKNRKEGLAASLETLKQKLGELGMEYDQFIATLAA</sequence>
<dbReference type="AlphaFoldDB" id="A0A3B0TM41"/>
<feature type="domain" description="PAS" evidence="1">
    <location>
        <begin position="6"/>
        <end position="76"/>
    </location>
</feature>
<dbReference type="SUPFAM" id="SSF55785">
    <property type="entry name" value="PYP-like sensor domain (PAS domain)"/>
    <property type="match status" value="1"/>
</dbReference>
<dbReference type="InterPro" id="IPR035965">
    <property type="entry name" value="PAS-like_dom_sf"/>
</dbReference>
<protein>
    <submittedName>
        <fullName evidence="2">Putative sensor (PAS) domain for methyl-accepting chemotaxis sensory transducer</fullName>
    </submittedName>
</protein>
<evidence type="ECO:0000259" key="1">
    <source>
        <dbReference type="PROSITE" id="PS50112"/>
    </source>
</evidence>
<evidence type="ECO:0000313" key="2">
    <source>
        <dbReference type="EMBL" id="VAW19725.1"/>
    </source>
</evidence>
<name>A0A3B0TM41_9ZZZZ</name>
<dbReference type="Pfam" id="PF08447">
    <property type="entry name" value="PAS_3"/>
    <property type="match status" value="1"/>
</dbReference>
<proteinExistence type="predicted"/>
<dbReference type="InterPro" id="IPR013655">
    <property type="entry name" value="PAS_fold_3"/>
</dbReference>
<dbReference type="CDD" id="cd00130">
    <property type="entry name" value="PAS"/>
    <property type="match status" value="1"/>
</dbReference>